<reference evidence="2" key="1">
    <citation type="submission" date="2011-06" db="EMBL/GenBank/DDBJ databases">
        <title>The complete genome of chromosome of Runella slithyformis DSM 19594.</title>
        <authorList>
            <consortium name="US DOE Joint Genome Institute (JGI-PGF)"/>
            <person name="Lucas S."/>
            <person name="Han J."/>
            <person name="Lapidus A."/>
            <person name="Bruce D."/>
            <person name="Goodwin L."/>
            <person name="Pitluck S."/>
            <person name="Peters L."/>
            <person name="Kyrpides N."/>
            <person name="Mavromatis K."/>
            <person name="Ivanova N."/>
            <person name="Ovchinnikova G."/>
            <person name="Zhang X."/>
            <person name="Misra M."/>
            <person name="Detter J.C."/>
            <person name="Tapia R."/>
            <person name="Han C."/>
            <person name="Land M."/>
            <person name="Hauser L."/>
            <person name="Markowitz V."/>
            <person name="Cheng J.-F."/>
            <person name="Hugenholtz P."/>
            <person name="Woyke T."/>
            <person name="Wu D."/>
            <person name="Tindall B."/>
            <person name="Faehrich R."/>
            <person name="Brambilla E."/>
            <person name="Klenk H.-P."/>
            <person name="Eisen J.A."/>
        </authorList>
    </citation>
    <scope>NUCLEOTIDE SEQUENCE [LARGE SCALE GENOMIC DNA]</scope>
    <source>
        <strain evidence="2">ATCC 29530 / DSM 19594 / LMG 11500 / NCIMB 11436 / LSU 4</strain>
    </source>
</reference>
<evidence type="ECO:0000313" key="2">
    <source>
        <dbReference type="Proteomes" id="UP000000493"/>
    </source>
</evidence>
<proteinExistence type="predicted"/>
<name>A0A7U3ZHC4_RUNSL</name>
<reference evidence="1 2" key="2">
    <citation type="journal article" date="2012" name="Stand. Genomic Sci.">
        <title>Complete genome sequence of the aquatic bacterium Runella slithyformis type strain (LSU 4(T)).</title>
        <authorList>
            <person name="Copeland A."/>
            <person name="Zhang X."/>
            <person name="Misra M."/>
            <person name="Lapidus A."/>
            <person name="Nolan M."/>
            <person name="Lucas S."/>
            <person name="Deshpande S."/>
            <person name="Cheng J.F."/>
            <person name="Tapia R."/>
            <person name="Goodwin L.A."/>
            <person name="Pitluck S."/>
            <person name="Liolios K."/>
            <person name="Pagani I."/>
            <person name="Ivanova N."/>
            <person name="Mikhailova N."/>
            <person name="Pati A."/>
            <person name="Chen A."/>
            <person name="Palaniappan K."/>
            <person name="Land M."/>
            <person name="Hauser L."/>
            <person name="Pan C."/>
            <person name="Jeffries C.D."/>
            <person name="Detter J.C."/>
            <person name="Brambilla E.M."/>
            <person name="Rohde M."/>
            <person name="Djao O.D."/>
            <person name="Goker M."/>
            <person name="Sikorski J."/>
            <person name="Tindall B.J."/>
            <person name="Woyke T."/>
            <person name="Bristow J."/>
            <person name="Eisen J.A."/>
            <person name="Markowitz V."/>
            <person name="Hugenholtz P."/>
            <person name="Kyrpides N.C."/>
            <person name="Klenk H.P."/>
            <person name="Mavromatis K."/>
        </authorList>
    </citation>
    <scope>NUCLEOTIDE SEQUENCE [LARGE SCALE GENOMIC DNA]</scope>
    <source>
        <strain evidence="2">ATCC 29530 / DSM 19594 / LMG 11500 / NCIMB 11436 / LSU 4</strain>
    </source>
</reference>
<keyword evidence="2" id="KW-1185">Reference proteome</keyword>
<organism evidence="1 2">
    <name type="scientific">Runella slithyformis (strain ATCC 29530 / DSM 19594 / LMG 11500 / NCIMB 11436 / LSU 4)</name>
    <dbReference type="NCBI Taxonomy" id="761193"/>
    <lineage>
        <taxon>Bacteria</taxon>
        <taxon>Pseudomonadati</taxon>
        <taxon>Bacteroidota</taxon>
        <taxon>Cytophagia</taxon>
        <taxon>Cytophagales</taxon>
        <taxon>Spirosomataceae</taxon>
        <taxon>Runella</taxon>
    </lineage>
</organism>
<accession>A0A7U3ZHC4</accession>
<dbReference type="KEGG" id="rsi:Runsl_0813"/>
<gene>
    <name evidence="1" type="ordered locus">Runsl_0813</name>
</gene>
<dbReference type="AlphaFoldDB" id="A0A7U3ZHC4"/>
<protein>
    <submittedName>
        <fullName evidence="1">Uncharacterized protein</fullName>
    </submittedName>
</protein>
<evidence type="ECO:0000313" key="1">
    <source>
        <dbReference type="EMBL" id="AEI47251.1"/>
    </source>
</evidence>
<dbReference type="EMBL" id="CP002859">
    <property type="protein sequence ID" value="AEI47251.1"/>
    <property type="molecule type" value="Genomic_DNA"/>
</dbReference>
<dbReference type="Proteomes" id="UP000000493">
    <property type="component" value="Chromosome"/>
</dbReference>
<sequence length="54" mass="6090">MKQNWKNLVVLPKFIQTLPKSLAGREEHNGLHFQKSAAISSHTGQWSEWTASGN</sequence>